<dbReference type="SUPFAM" id="SSF116842">
    <property type="entry name" value="XseB-like"/>
    <property type="match status" value="1"/>
</dbReference>
<dbReference type="AlphaFoldDB" id="F4A183"/>
<comment type="subcellular location">
    <subcellularLocation>
        <location evidence="6">Cytoplasm</location>
    </subcellularLocation>
</comment>
<dbReference type="HAMAP" id="MF_00337">
    <property type="entry name" value="Exonuc_7_S"/>
    <property type="match status" value="1"/>
</dbReference>
<comment type="function">
    <text evidence="6">Bidirectionally degrades single-stranded DNA into large acid-insoluble oligonucleotides, which are then degraded further into small acid-soluble oligonucleotides.</text>
</comment>
<reference evidence="8" key="1">
    <citation type="submission" date="2010-11" db="EMBL/GenBank/DDBJ databases">
        <title>The complete genome of Mahella australiensis DSM 15567.</title>
        <authorList>
            <consortium name="US DOE Joint Genome Institute (JGI-PGF)"/>
            <person name="Lucas S."/>
            <person name="Copeland A."/>
            <person name="Lapidus A."/>
            <person name="Bruce D."/>
            <person name="Goodwin L."/>
            <person name="Pitluck S."/>
            <person name="Kyrpides N."/>
            <person name="Mavromatis K."/>
            <person name="Pagani I."/>
            <person name="Ivanova N."/>
            <person name="Teshima H."/>
            <person name="Brettin T."/>
            <person name="Detter J.C."/>
            <person name="Han C."/>
            <person name="Tapia R."/>
            <person name="Land M."/>
            <person name="Hauser L."/>
            <person name="Markowitz V."/>
            <person name="Cheng J.-F."/>
            <person name="Hugenholtz P."/>
            <person name="Woyke T."/>
            <person name="Wu D."/>
            <person name="Spring S."/>
            <person name="Pukall R."/>
            <person name="Steenblock K."/>
            <person name="Schneider S."/>
            <person name="Klenk H.-P."/>
            <person name="Eisen J.A."/>
        </authorList>
    </citation>
    <scope>NUCLEOTIDE SEQUENCE [LARGE SCALE GENOMIC DNA]</scope>
    <source>
        <strain evidence="8">DSM 15567 / CIP 107919 / 50-1 BON</strain>
    </source>
</reference>
<keyword evidence="8" id="KW-1185">Reference proteome</keyword>
<keyword evidence="4 6" id="KW-0378">Hydrolase</keyword>
<name>F4A183_MAHA5</name>
<evidence type="ECO:0000256" key="3">
    <source>
        <dbReference type="ARBA" id="ARBA00022722"/>
    </source>
</evidence>
<dbReference type="PANTHER" id="PTHR34137:SF1">
    <property type="entry name" value="EXODEOXYRIBONUCLEASE 7 SMALL SUBUNIT"/>
    <property type="match status" value="1"/>
</dbReference>
<keyword evidence="5 6" id="KW-0269">Exonuclease</keyword>
<sequence length="73" mass="8415">MIEDDRTFEKAIRELENIVTSLENGDVALDQAIALFERGMELSRYCSQKLDEAEGKITMLMKEQNAFKEVPFN</sequence>
<dbReference type="PANTHER" id="PTHR34137">
    <property type="entry name" value="EXODEOXYRIBONUCLEASE 7 SMALL SUBUNIT"/>
    <property type="match status" value="1"/>
</dbReference>
<evidence type="ECO:0000256" key="4">
    <source>
        <dbReference type="ARBA" id="ARBA00022801"/>
    </source>
</evidence>
<dbReference type="GO" id="GO:0006308">
    <property type="term" value="P:DNA catabolic process"/>
    <property type="evidence" value="ECO:0007669"/>
    <property type="project" value="UniProtKB-UniRule"/>
</dbReference>
<comment type="similarity">
    <text evidence="1 6">Belongs to the XseB family.</text>
</comment>
<keyword evidence="3 6" id="KW-0540">Nuclease</keyword>
<dbReference type="EMBL" id="CP002360">
    <property type="protein sequence ID" value="AEE95986.1"/>
    <property type="molecule type" value="Genomic_DNA"/>
</dbReference>
<dbReference type="Pfam" id="PF02609">
    <property type="entry name" value="Exonuc_VII_S"/>
    <property type="match status" value="1"/>
</dbReference>
<dbReference type="PIRSF" id="PIRSF006488">
    <property type="entry name" value="Exonuc_VII_S"/>
    <property type="match status" value="1"/>
</dbReference>
<dbReference type="eggNOG" id="COG1722">
    <property type="taxonomic scope" value="Bacteria"/>
</dbReference>
<gene>
    <name evidence="6" type="primary">xseB</name>
    <name evidence="7" type="ordered locus">Mahau_0787</name>
</gene>
<dbReference type="Gene3D" id="1.10.287.1040">
    <property type="entry name" value="Exonuclease VII, small subunit"/>
    <property type="match status" value="1"/>
</dbReference>
<comment type="subunit">
    <text evidence="6">Heterooligomer composed of large and small subunits.</text>
</comment>
<evidence type="ECO:0000313" key="8">
    <source>
        <dbReference type="Proteomes" id="UP000008457"/>
    </source>
</evidence>
<reference evidence="7 8" key="2">
    <citation type="journal article" date="2011" name="Stand. Genomic Sci.">
        <title>Complete genome sequence of Mahella australiensis type strain (50-1 BON).</title>
        <authorList>
            <person name="Sikorski J."/>
            <person name="Teshima H."/>
            <person name="Nolan M."/>
            <person name="Lucas S."/>
            <person name="Hammon N."/>
            <person name="Deshpande S."/>
            <person name="Cheng J.F."/>
            <person name="Pitluck S."/>
            <person name="Liolios K."/>
            <person name="Pagani I."/>
            <person name="Ivanova N."/>
            <person name="Huntemann M."/>
            <person name="Mavromatis K."/>
            <person name="Ovchinikova G."/>
            <person name="Pati A."/>
            <person name="Tapia R."/>
            <person name="Han C."/>
            <person name="Goodwin L."/>
            <person name="Chen A."/>
            <person name="Palaniappan K."/>
            <person name="Land M."/>
            <person name="Hauser L."/>
            <person name="Ngatchou-Djao O.D."/>
            <person name="Rohde M."/>
            <person name="Pukall R."/>
            <person name="Spring S."/>
            <person name="Abt B."/>
            <person name="Goker M."/>
            <person name="Detter J.C."/>
            <person name="Woyke T."/>
            <person name="Bristow J."/>
            <person name="Markowitz V."/>
            <person name="Hugenholtz P."/>
            <person name="Eisen J.A."/>
            <person name="Kyrpides N.C."/>
            <person name="Klenk H.P."/>
            <person name="Lapidus A."/>
        </authorList>
    </citation>
    <scope>NUCLEOTIDE SEQUENCE [LARGE SCALE GENOMIC DNA]</scope>
    <source>
        <strain evidence="8">DSM 15567 / CIP 107919 / 50-1 BON</strain>
    </source>
</reference>
<dbReference type="Proteomes" id="UP000008457">
    <property type="component" value="Chromosome"/>
</dbReference>
<comment type="catalytic activity">
    <reaction evidence="6">
        <text>Exonucleolytic cleavage in either 5'- to 3'- or 3'- to 5'-direction to yield nucleoside 5'-phosphates.</text>
        <dbReference type="EC" id="3.1.11.6"/>
    </reaction>
</comment>
<evidence type="ECO:0000256" key="1">
    <source>
        <dbReference type="ARBA" id="ARBA00009998"/>
    </source>
</evidence>
<dbReference type="KEGG" id="mas:Mahau_0787"/>
<dbReference type="EC" id="3.1.11.6" evidence="6"/>
<dbReference type="NCBIfam" id="TIGR01280">
    <property type="entry name" value="xseB"/>
    <property type="match status" value="1"/>
</dbReference>
<protein>
    <recommendedName>
        <fullName evidence="6">Exodeoxyribonuclease 7 small subunit</fullName>
        <ecNumber evidence="6">3.1.11.6</ecNumber>
    </recommendedName>
    <alternativeName>
        <fullName evidence="6">Exodeoxyribonuclease VII small subunit</fullName>
        <shortName evidence="6">Exonuclease VII small subunit</shortName>
    </alternativeName>
</protein>
<evidence type="ECO:0000256" key="5">
    <source>
        <dbReference type="ARBA" id="ARBA00022839"/>
    </source>
</evidence>
<evidence type="ECO:0000256" key="6">
    <source>
        <dbReference type="HAMAP-Rule" id="MF_00337"/>
    </source>
</evidence>
<dbReference type="STRING" id="697281.Mahau_0787"/>
<dbReference type="HOGENOM" id="CLU_145918_3_1_9"/>
<dbReference type="InterPro" id="IPR003761">
    <property type="entry name" value="Exonuc_VII_S"/>
</dbReference>
<dbReference type="GO" id="GO:0009318">
    <property type="term" value="C:exodeoxyribonuclease VII complex"/>
    <property type="evidence" value="ECO:0007669"/>
    <property type="project" value="UniProtKB-UniRule"/>
</dbReference>
<keyword evidence="2 6" id="KW-0963">Cytoplasm</keyword>
<dbReference type="GO" id="GO:0005829">
    <property type="term" value="C:cytosol"/>
    <property type="evidence" value="ECO:0007669"/>
    <property type="project" value="TreeGrafter"/>
</dbReference>
<evidence type="ECO:0000313" key="7">
    <source>
        <dbReference type="EMBL" id="AEE95986.1"/>
    </source>
</evidence>
<accession>F4A183</accession>
<dbReference type="InterPro" id="IPR037004">
    <property type="entry name" value="Exonuc_VII_ssu_sf"/>
</dbReference>
<organism evidence="7 8">
    <name type="scientific">Mahella australiensis (strain DSM 15567 / CIP 107919 / 50-1 BON)</name>
    <dbReference type="NCBI Taxonomy" id="697281"/>
    <lineage>
        <taxon>Bacteria</taxon>
        <taxon>Bacillati</taxon>
        <taxon>Bacillota</taxon>
        <taxon>Clostridia</taxon>
        <taxon>Thermoanaerobacterales</taxon>
        <taxon>Thermoanaerobacterales Family IV. Incertae Sedis</taxon>
        <taxon>Mahella</taxon>
    </lineage>
</organism>
<dbReference type="NCBIfam" id="NF002140">
    <property type="entry name" value="PRK00977.1-4"/>
    <property type="match status" value="1"/>
</dbReference>
<proteinExistence type="inferred from homology"/>
<evidence type="ECO:0000256" key="2">
    <source>
        <dbReference type="ARBA" id="ARBA00022490"/>
    </source>
</evidence>
<dbReference type="GO" id="GO:0008855">
    <property type="term" value="F:exodeoxyribonuclease VII activity"/>
    <property type="evidence" value="ECO:0007669"/>
    <property type="project" value="UniProtKB-UniRule"/>
</dbReference>